<protein>
    <recommendedName>
        <fullName evidence="7">SCAN box domain-containing protein</fullName>
    </recommendedName>
</protein>
<dbReference type="Pfam" id="PF02023">
    <property type="entry name" value="SCAN"/>
    <property type="match status" value="1"/>
</dbReference>
<evidence type="ECO:0000256" key="2">
    <source>
        <dbReference type="ARBA" id="ARBA00022737"/>
    </source>
</evidence>
<dbReference type="GO" id="GO:0008270">
    <property type="term" value="F:zinc ion binding"/>
    <property type="evidence" value="ECO:0007669"/>
    <property type="project" value="UniProtKB-KW"/>
</dbReference>
<keyword evidence="9" id="KW-1185">Reference proteome</keyword>
<dbReference type="Proteomes" id="UP000001811">
    <property type="component" value="Chromosome 9"/>
</dbReference>
<evidence type="ECO:0000256" key="4">
    <source>
        <dbReference type="ARBA" id="ARBA00022833"/>
    </source>
</evidence>
<evidence type="ECO:0000256" key="6">
    <source>
        <dbReference type="PROSITE-ProRule" id="PRU00187"/>
    </source>
</evidence>
<dbReference type="InterPro" id="IPR050916">
    <property type="entry name" value="SCAN-C2H2_zinc_finger"/>
</dbReference>
<evidence type="ECO:0000313" key="9">
    <source>
        <dbReference type="Proteomes" id="UP000001811"/>
    </source>
</evidence>
<dbReference type="PROSITE" id="PS50804">
    <property type="entry name" value="SCAN_BOX"/>
    <property type="match status" value="1"/>
</dbReference>
<dbReference type="PANTHER" id="PTHR45935">
    <property type="entry name" value="PROTEIN ZBED8-RELATED"/>
    <property type="match status" value="1"/>
</dbReference>
<accession>G1TAR6</accession>
<evidence type="ECO:0000313" key="8">
    <source>
        <dbReference type="Ensembl" id="ENSOCUP00000013783.3"/>
    </source>
</evidence>
<dbReference type="InterPro" id="IPR003309">
    <property type="entry name" value="SCAN_dom"/>
</dbReference>
<dbReference type="PANTHER" id="PTHR45935:SF28">
    <property type="entry name" value="SCAN DOMAIN-CONTAINING PROTEIN 3"/>
    <property type="match status" value="1"/>
</dbReference>
<organism evidence="8 9">
    <name type="scientific">Oryctolagus cuniculus</name>
    <name type="common">Rabbit</name>
    <dbReference type="NCBI Taxonomy" id="9986"/>
    <lineage>
        <taxon>Eukaryota</taxon>
        <taxon>Metazoa</taxon>
        <taxon>Chordata</taxon>
        <taxon>Craniata</taxon>
        <taxon>Vertebrata</taxon>
        <taxon>Euteleostomi</taxon>
        <taxon>Mammalia</taxon>
        <taxon>Eutheria</taxon>
        <taxon>Euarchontoglires</taxon>
        <taxon>Glires</taxon>
        <taxon>Lagomorpha</taxon>
        <taxon>Leporidae</taxon>
        <taxon>Oryctolagus</taxon>
    </lineage>
</organism>
<dbReference type="SMART" id="SM00431">
    <property type="entry name" value="SCAN"/>
    <property type="match status" value="1"/>
</dbReference>
<dbReference type="EMBL" id="AAGW02032060">
    <property type="status" value="NOT_ANNOTATED_CDS"/>
    <property type="molecule type" value="Genomic_DNA"/>
</dbReference>
<feature type="domain" description="SCAN box" evidence="7">
    <location>
        <begin position="42"/>
        <end position="124"/>
    </location>
</feature>
<evidence type="ECO:0000256" key="3">
    <source>
        <dbReference type="ARBA" id="ARBA00022771"/>
    </source>
</evidence>
<dbReference type="GeneTree" id="ENSGT00940000163395"/>
<comment type="subcellular location">
    <subcellularLocation>
        <location evidence="6">Nucleus</location>
    </subcellularLocation>
</comment>
<evidence type="ECO:0000259" key="7">
    <source>
        <dbReference type="PROSITE" id="PS50804"/>
    </source>
</evidence>
<keyword evidence="2" id="KW-0677">Repeat</keyword>
<dbReference type="GO" id="GO:0005634">
    <property type="term" value="C:nucleus"/>
    <property type="evidence" value="ECO:0007669"/>
    <property type="project" value="UniProtKB-SubCell"/>
</dbReference>
<evidence type="ECO:0000256" key="1">
    <source>
        <dbReference type="ARBA" id="ARBA00022723"/>
    </source>
</evidence>
<dbReference type="FunFam" id="1.10.4020.10:FF:000001">
    <property type="entry name" value="zinc finger protein 263 isoform X1"/>
    <property type="match status" value="1"/>
</dbReference>
<reference evidence="8" key="2">
    <citation type="submission" date="2025-08" db="UniProtKB">
        <authorList>
            <consortium name="Ensembl"/>
        </authorList>
    </citation>
    <scope>IDENTIFICATION</scope>
    <source>
        <strain evidence="8">Thorbecke</strain>
    </source>
</reference>
<reference evidence="8 9" key="1">
    <citation type="journal article" date="2011" name="Nature">
        <title>A high-resolution map of human evolutionary constraint using 29 mammals.</title>
        <authorList>
            <person name="Lindblad-Toh K."/>
            <person name="Garber M."/>
            <person name="Zuk O."/>
            <person name="Lin M.F."/>
            <person name="Parker B.J."/>
            <person name="Washietl S."/>
            <person name="Kheradpour P."/>
            <person name="Ernst J."/>
            <person name="Jordan G."/>
            <person name="Mauceli E."/>
            <person name="Ward L.D."/>
            <person name="Lowe C.B."/>
            <person name="Holloway A.K."/>
            <person name="Clamp M."/>
            <person name="Gnerre S."/>
            <person name="Alfoldi J."/>
            <person name="Beal K."/>
            <person name="Chang J."/>
            <person name="Clawson H."/>
            <person name="Cuff J."/>
            <person name="Di Palma F."/>
            <person name="Fitzgerald S."/>
            <person name="Flicek P."/>
            <person name="Guttman M."/>
            <person name="Hubisz M.J."/>
            <person name="Jaffe D.B."/>
            <person name="Jungreis I."/>
            <person name="Kent W.J."/>
            <person name="Kostka D."/>
            <person name="Lara M."/>
            <person name="Martins A.L."/>
            <person name="Massingham T."/>
            <person name="Moltke I."/>
            <person name="Raney B.J."/>
            <person name="Rasmussen M.D."/>
            <person name="Robinson J."/>
            <person name="Stark A."/>
            <person name="Vilella A.J."/>
            <person name="Wen J."/>
            <person name="Xie X."/>
            <person name="Zody M.C."/>
            <person name="Baldwin J."/>
            <person name="Bloom T."/>
            <person name="Chin C.W."/>
            <person name="Heiman D."/>
            <person name="Nicol R."/>
            <person name="Nusbaum C."/>
            <person name="Young S."/>
            <person name="Wilkinson J."/>
            <person name="Worley K.C."/>
            <person name="Kovar C.L."/>
            <person name="Muzny D.M."/>
            <person name="Gibbs R.A."/>
            <person name="Cree A."/>
            <person name="Dihn H.H."/>
            <person name="Fowler G."/>
            <person name="Jhangiani S."/>
            <person name="Joshi V."/>
            <person name="Lee S."/>
            <person name="Lewis L.R."/>
            <person name="Nazareth L.V."/>
            <person name="Okwuonu G."/>
            <person name="Santibanez J."/>
            <person name="Warren W.C."/>
            <person name="Mardis E.R."/>
            <person name="Weinstock G.M."/>
            <person name="Wilson R.K."/>
            <person name="Delehaunty K."/>
            <person name="Dooling D."/>
            <person name="Fronik C."/>
            <person name="Fulton L."/>
            <person name="Fulton B."/>
            <person name="Graves T."/>
            <person name="Minx P."/>
            <person name="Sodergren E."/>
            <person name="Birney E."/>
            <person name="Margulies E.H."/>
            <person name="Herrero J."/>
            <person name="Green E.D."/>
            <person name="Haussler D."/>
            <person name="Siepel A."/>
            <person name="Goldman N."/>
            <person name="Pollard K.S."/>
            <person name="Pedersen J.S."/>
            <person name="Lander E.S."/>
            <person name="Kellis M."/>
        </authorList>
    </citation>
    <scope>NUCLEOTIDE SEQUENCE [LARGE SCALE GENOMIC DNA]</scope>
    <source>
        <strain evidence="8 9">Thorbecke inbred</strain>
    </source>
</reference>
<name>G1TAR6_RABIT</name>
<dbReference type="InParanoid" id="G1TAR6"/>
<dbReference type="Bgee" id="ENSOCUG00000016039">
    <property type="expression patterns" value="Expressed in testis and 16 other cell types or tissues"/>
</dbReference>
<keyword evidence="5 6" id="KW-0539">Nucleus</keyword>
<dbReference type="CDD" id="cd07936">
    <property type="entry name" value="SCAN"/>
    <property type="match status" value="1"/>
</dbReference>
<evidence type="ECO:0000256" key="5">
    <source>
        <dbReference type="ARBA" id="ARBA00023242"/>
    </source>
</evidence>
<dbReference type="AlphaFoldDB" id="G1TAR6"/>
<dbReference type="HOGENOM" id="CLU_002678_53_2_1"/>
<keyword evidence="1" id="KW-0479">Metal-binding</keyword>
<sequence length="161" mass="18380">GAAGTQSGPDGILVVKMEEEERACDPDSSLLCGRGYSPDTFRQQFRQFGYQDSPGPREALSRLRELCCQWLRPEVHSKEQILELLVLQQFLAILPEELQAWVRAHQPANGEEAVTVLEDVQREFGRQTDQVRRRLWGTNDQAESEARWYHQGWGSPNCIPT</sequence>
<dbReference type="SUPFAM" id="SSF47353">
    <property type="entry name" value="Retrovirus capsid dimerization domain-like"/>
    <property type="match status" value="1"/>
</dbReference>
<dbReference type="SMR" id="G1TAR6"/>
<proteinExistence type="predicted"/>
<dbReference type="InterPro" id="IPR038269">
    <property type="entry name" value="SCAN_sf"/>
</dbReference>
<keyword evidence="4" id="KW-0862">Zinc</keyword>
<dbReference type="Gene3D" id="1.10.4020.10">
    <property type="entry name" value="DNA breaking-rejoining enzymes"/>
    <property type="match status" value="1"/>
</dbReference>
<dbReference type="Ensembl" id="ENSOCUT00000016034.3">
    <property type="protein sequence ID" value="ENSOCUP00000013783.3"/>
    <property type="gene ID" value="ENSOCUG00000016039.3"/>
</dbReference>
<keyword evidence="3" id="KW-0863">Zinc-finger</keyword>
<dbReference type="PaxDb" id="9986-ENSOCUP00000013783"/>
<dbReference type="eggNOG" id="KOG1721">
    <property type="taxonomic scope" value="Eukaryota"/>
</dbReference>
<reference evidence="8" key="3">
    <citation type="submission" date="2025-09" db="UniProtKB">
        <authorList>
            <consortium name="Ensembl"/>
        </authorList>
    </citation>
    <scope>IDENTIFICATION</scope>
    <source>
        <strain evidence="8">Thorbecke</strain>
    </source>
</reference>